<reference evidence="1 2" key="1">
    <citation type="submission" date="2019-06" db="EMBL/GenBank/DDBJ databases">
        <title>Genome Sequence of the Brown Rot Fungal Pathogen Monilinia fructicola.</title>
        <authorList>
            <person name="De Miccolis Angelini R.M."/>
            <person name="Landi L."/>
            <person name="Abate D."/>
            <person name="Pollastro S."/>
            <person name="Romanazzi G."/>
            <person name="Faretra F."/>
        </authorList>
    </citation>
    <scope>NUCLEOTIDE SEQUENCE [LARGE SCALE GENOMIC DNA]</scope>
    <source>
        <strain evidence="1 2">Mfrc123</strain>
    </source>
</reference>
<proteinExistence type="predicted"/>
<dbReference type="Proteomes" id="UP000322873">
    <property type="component" value="Unassembled WGS sequence"/>
</dbReference>
<name>A0A5M9JHR9_MONFR</name>
<dbReference type="EMBL" id="VICG01000009">
    <property type="protein sequence ID" value="KAA8568984.1"/>
    <property type="molecule type" value="Genomic_DNA"/>
</dbReference>
<protein>
    <submittedName>
        <fullName evidence="1">Uncharacterized protein</fullName>
    </submittedName>
</protein>
<organism evidence="1 2">
    <name type="scientific">Monilinia fructicola</name>
    <name type="common">Brown rot fungus</name>
    <name type="synonym">Ciboria fructicola</name>
    <dbReference type="NCBI Taxonomy" id="38448"/>
    <lineage>
        <taxon>Eukaryota</taxon>
        <taxon>Fungi</taxon>
        <taxon>Dikarya</taxon>
        <taxon>Ascomycota</taxon>
        <taxon>Pezizomycotina</taxon>
        <taxon>Leotiomycetes</taxon>
        <taxon>Helotiales</taxon>
        <taxon>Sclerotiniaceae</taxon>
        <taxon>Monilinia</taxon>
    </lineage>
</organism>
<comment type="caution">
    <text evidence="1">The sequence shown here is derived from an EMBL/GenBank/DDBJ whole genome shotgun (WGS) entry which is preliminary data.</text>
</comment>
<evidence type="ECO:0000313" key="2">
    <source>
        <dbReference type="Proteomes" id="UP000322873"/>
    </source>
</evidence>
<keyword evidence="2" id="KW-1185">Reference proteome</keyword>
<gene>
    <name evidence="1" type="ORF">EYC84_007953</name>
</gene>
<accession>A0A5M9JHR9</accession>
<dbReference type="AlphaFoldDB" id="A0A5M9JHR9"/>
<sequence>MQVFGEDSGKLTDLTACNTISKSIPSTYEQNPIQPGEFVFHLLPISFPFSISISVFHFSLPPLPQISFIISYCLVKPFSIFI</sequence>
<evidence type="ECO:0000313" key="1">
    <source>
        <dbReference type="EMBL" id="KAA8568984.1"/>
    </source>
</evidence>